<dbReference type="EMBL" id="NHNT01000005">
    <property type="protein sequence ID" value="OUZ39189.1"/>
    <property type="molecule type" value="Genomic_DNA"/>
</dbReference>
<keyword evidence="2" id="KW-1185">Reference proteome</keyword>
<evidence type="ECO:0000313" key="2">
    <source>
        <dbReference type="Proteomes" id="UP000196594"/>
    </source>
</evidence>
<reference evidence="1 2" key="1">
    <citation type="journal article" date="2017" name="Int. J. Syst. Evol. Microbiol.">
        <title>Solibacillus kalamii sp. nov., isolated from a high-efficiency particulate arrestance filter system used in the International Space Station.</title>
        <authorList>
            <person name="Checinska Sielaff A."/>
            <person name="Kumar R.M."/>
            <person name="Pal D."/>
            <person name="Mayilraj S."/>
            <person name="Venkateswaran K."/>
        </authorList>
    </citation>
    <scope>NUCLEOTIDE SEQUENCE [LARGE SCALE GENOMIC DNA]</scope>
    <source>
        <strain evidence="1 2">ISSFR-015</strain>
    </source>
</reference>
<accession>A0ABX3ZHK8</accession>
<sequence>MIVEETKFAELDLNKLEAIKQLEQKLNVTLIAYDLSPSHSNHHEDAPIVINPS</sequence>
<comment type="caution">
    <text evidence="1">The sequence shown here is derived from an EMBL/GenBank/DDBJ whole genome shotgun (WGS) entry which is preliminary data.</text>
</comment>
<dbReference type="Proteomes" id="UP000196594">
    <property type="component" value="Unassembled WGS sequence"/>
</dbReference>
<name>A0ABX3ZHK8_9BACL</name>
<organism evidence="1 2">
    <name type="scientific">Solibacillus kalamii</name>
    <dbReference type="NCBI Taxonomy" id="1748298"/>
    <lineage>
        <taxon>Bacteria</taxon>
        <taxon>Bacillati</taxon>
        <taxon>Bacillota</taxon>
        <taxon>Bacilli</taxon>
        <taxon>Bacillales</taxon>
        <taxon>Caryophanaceae</taxon>
        <taxon>Solibacillus</taxon>
    </lineage>
</organism>
<evidence type="ECO:0000313" key="1">
    <source>
        <dbReference type="EMBL" id="OUZ39189.1"/>
    </source>
</evidence>
<proteinExistence type="predicted"/>
<gene>
    <name evidence="1" type="ORF">CBM15_09295</name>
</gene>
<protein>
    <submittedName>
        <fullName evidence="1">Uroporphyrinogen-III decarboxylase</fullName>
    </submittedName>
</protein>